<dbReference type="PROSITE" id="PS50995">
    <property type="entry name" value="HTH_MARR_2"/>
    <property type="match status" value="1"/>
</dbReference>
<dbReference type="InterPro" id="IPR000835">
    <property type="entry name" value="HTH_MarR-typ"/>
</dbReference>
<dbReference type="PANTHER" id="PTHR39515:SF2">
    <property type="entry name" value="HTH-TYPE TRANSCRIPTIONAL REGULATOR RV0880"/>
    <property type="match status" value="1"/>
</dbReference>
<feature type="region of interest" description="Disordered" evidence="1">
    <location>
        <begin position="146"/>
        <end position="165"/>
    </location>
</feature>
<evidence type="ECO:0000313" key="3">
    <source>
        <dbReference type="EMBL" id="ANI90961.1"/>
    </source>
</evidence>
<evidence type="ECO:0000259" key="2">
    <source>
        <dbReference type="PROSITE" id="PS50995"/>
    </source>
</evidence>
<dbReference type="InterPro" id="IPR036390">
    <property type="entry name" value="WH_DNA-bd_sf"/>
</dbReference>
<organism evidence="3 4">
    <name type="scientific">Dietzia timorensis</name>
    <dbReference type="NCBI Taxonomy" id="499555"/>
    <lineage>
        <taxon>Bacteria</taxon>
        <taxon>Bacillati</taxon>
        <taxon>Actinomycetota</taxon>
        <taxon>Actinomycetes</taxon>
        <taxon>Mycobacteriales</taxon>
        <taxon>Dietziaceae</taxon>
        <taxon>Dietzia</taxon>
    </lineage>
</organism>
<dbReference type="SMART" id="SM00347">
    <property type="entry name" value="HTH_MARR"/>
    <property type="match status" value="1"/>
</dbReference>
<dbReference type="Proteomes" id="UP000186104">
    <property type="component" value="Chromosome"/>
</dbReference>
<proteinExistence type="predicted"/>
<dbReference type="Gene3D" id="1.10.10.10">
    <property type="entry name" value="Winged helix-like DNA-binding domain superfamily/Winged helix DNA-binding domain"/>
    <property type="match status" value="1"/>
</dbReference>
<name>A0A173LHM6_9ACTN</name>
<feature type="domain" description="HTH marR-type" evidence="2">
    <location>
        <begin position="13"/>
        <end position="144"/>
    </location>
</feature>
<dbReference type="OrthoDB" id="69852at2"/>
<dbReference type="SUPFAM" id="SSF46785">
    <property type="entry name" value="Winged helix' DNA-binding domain"/>
    <property type="match status" value="1"/>
</dbReference>
<protein>
    <recommendedName>
        <fullName evidence="2">HTH marR-type domain-containing protein</fullName>
    </recommendedName>
</protein>
<feature type="compositionally biased region" description="Basic and acidic residues" evidence="1">
    <location>
        <begin position="146"/>
        <end position="157"/>
    </location>
</feature>
<dbReference type="Pfam" id="PF01047">
    <property type="entry name" value="MarR"/>
    <property type="match status" value="1"/>
</dbReference>
<keyword evidence="4" id="KW-1185">Reference proteome</keyword>
<dbReference type="PANTHER" id="PTHR39515">
    <property type="entry name" value="CONSERVED PROTEIN"/>
    <property type="match status" value="1"/>
</dbReference>
<reference evidence="3 4" key="1">
    <citation type="submission" date="2016-06" db="EMBL/GenBank/DDBJ databases">
        <title>Complete genome sequence of a saline-alkali tolerant type strain Dietzia timorensis ID05-A0528T.</title>
        <authorList>
            <person name="Wu X."/>
        </authorList>
    </citation>
    <scope>NUCLEOTIDE SEQUENCE [LARGE SCALE GENOMIC DNA]</scope>
    <source>
        <strain evidence="3 4">ID05-A0528</strain>
    </source>
</reference>
<evidence type="ECO:0000256" key="1">
    <source>
        <dbReference type="SAM" id="MobiDB-lite"/>
    </source>
</evidence>
<sequence>MYYGGVTNPRSKLQEIAIDLTVVAARFSRFQRQNSPNDTTAATWRALSLLEQFGALRVTEFARLDRLSQPAATAVLRRITADGLAESTSDSTDKRAKRVRLTDKGRDFLADLRTDAGDRLIPLFEQLTDEEIEALQVASRAISRMLRAEGSENEGGRSENGPPTS</sequence>
<evidence type="ECO:0000313" key="4">
    <source>
        <dbReference type="Proteomes" id="UP000186104"/>
    </source>
</evidence>
<dbReference type="KEGG" id="dtm:BJL86_0150"/>
<dbReference type="STRING" id="499555.BJL86_0150"/>
<dbReference type="InterPro" id="IPR036388">
    <property type="entry name" value="WH-like_DNA-bd_sf"/>
</dbReference>
<accession>A0A173LHM6</accession>
<dbReference type="GO" id="GO:0003700">
    <property type="term" value="F:DNA-binding transcription factor activity"/>
    <property type="evidence" value="ECO:0007669"/>
    <property type="project" value="InterPro"/>
</dbReference>
<dbReference type="AlphaFoldDB" id="A0A173LHM6"/>
<dbReference type="InterPro" id="IPR052526">
    <property type="entry name" value="HTH-type_Bedaq_tolerance"/>
</dbReference>
<gene>
    <name evidence="3" type="ORF">BJL86_0150</name>
</gene>
<dbReference type="EMBL" id="CP015961">
    <property type="protein sequence ID" value="ANI90961.1"/>
    <property type="molecule type" value="Genomic_DNA"/>
</dbReference>